<dbReference type="STRING" id="530564.Psta_2366"/>
<accession>D2R3T2</accession>
<dbReference type="HOGENOM" id="CLU_2317767_0_0_0"/>
<sequence>MQITPSQLSMASEPAGFGAAKSGDQLREAFGQFVGNSLFTQMLSSMRETVEKSEYFHGGRAEEVFQGQLDQLLADELTEASSESLAGPMFELFQLQRQS</sequence>
<reference evidence="3 4" key="1">
    <citation type="journal article" date="2009" name="Stand. Genomic Sci.">
        <title>Complete genome sequence of Pirellula staleyi type strain (ATCC 27377).</title>
        <authorList>
            <person name="Clum A."/>
            <person name="Tindall B.J."/>
            <person name="Sikorski J."/>
            <person name="Ivanova N."/>
            <person name="Mavrommatis K."/>
            <person name="Lucas S."/>
            <person name="Glavina del Rio T."/>
            <person name="Nolan M."/>
            <person name="Chen F."/>
            <person name="Tice H."/>
            <person name="Pitluck S."/>
            <person name="Cheng J.F."/>
            <person name="Chertkov O."/>
            <person name="Brettin T."/>
            <person name="Han C."/>
            <person name="Detter J.C."/>
            <person name="Kuske C."/>
            <person name="Bruce D."/>
            <person name="Goodwin L."/>
            <person name="Ovchinikova G."/>
            <person name="Pati A."/>
            <person name="Mikhailova N."/>
            <person name="Chen A."/>
            <person name="Palaniappan K."/>
            <person name="Land M."/>
            <person name="Hauser L."/>
            <person name="Chang Y.J."/>
            <person name="Jeffries C.D."/>
            <person name="Chain P."/>
            <person name="Rohde M."/>
            <person name="Goker M."/>
            <person name="Bristow J."/>
            <person name="Eisen J.A."/>
            <person name="Markowitz V."/>
            <person name="Hugenholtz P."/>
            <person name="Kyrpides N.C."/>
            <person name="Klenk H.P."/>
            <person name="Lapidus A."/>
        </authorList>
    </citation>
    <scope>NUCLEOTIDE SEQUENCE [LARGE SCALE GENOMIC DNA]</scope>
    <source>
        <strain evidence="4">ATCC 27377 / DSM 6068 / ICPB 4128</strain>
    </source>
</reference>
<dbReference type="InterPro" id="IPR019301">
    <property type="entry name" value="Flagellar_prot_FlgJ_N"/>
</dbReference>
<evidence type="ECO:0000313" key="4">
    <source>
        <dbReference type="Proteomes" id="UP000001887"/>
    </source>
</evidence>
<keyword evidence="4" id="KW-1185">Reference proteome</keyword>
<evidence type="ECO:0000259" key="2">
    <source>
        <dbReference type="Pfam" id="PF10135"/>
    </source>
</evidence>
<proteinExistence type="predicted"/>
<organism evidence="3 4">
    <name type="scientific">Pirellula staleyi (strain ATCC 27377 / DSM 6068 / ICPB 4128)</name>
    <name type="common">Pirella staleyi</name>
    <dbReference type="NCBI Taxonomy" id="530564"/>
    <lineage>
        <taxon>Bacteria</taxon>
        <taxon>Pseudomonadati</taxon>
        <taxon>Planctomycetota</taxon>
        <taxon>Planctomycetia</taxon>
        <taxon>Pirellulales</taxon>
        <taxon>Pirellulaceae</taxon>
        <taxon>Pirellula</taxon>
    </lineage>
</organism>
<protein>
    <recommendedName>
        <fullName evidence="2">Flagellar protein FlgJ N-terminal domain-containing protein</fullName>
    </recommendedName>
</protein>
<dbReference type="Proteomes" id="UP000001887">
    <property type="component" value="Chromosome"/>
</dbReference>
<dbReference type="EMBL" id="CP001848">
    <property type="protein sequence ID" value="ADB17036.1"/>
    <property type="molecule type" value="Genomic_DNA"/>
</dbReference>
<feature type="domain" description="Flagellar protein FlgJ N-terminal" evidence="2">
    <location>
        <begin position="45"/>
        <end position="83"/>
    </location>
</feature>
<dbReference type="KEGG" id="psl:Psta_2366"/>
<gene>
    <name evidence="3" type="ordered locus">Psta_2366</name>
</gene>
<dbReference type="eggNOG" id="ENOG5033351">
    <property type="taxonomic scope" value="Bacteria"/>
</dbReference>
<feature type="compositionally biased region" description="Polar residues" evidence="1">
    <location>
        <begin position="1"/>
        <end position="10"/>
    </location>
</feature>
<dbReference type="Pfam" id="PF10135">
    <property type="entry name" value="Rod-binding"/>
    <property type="match status" value="1"/>
</dbReference>
<name>D2R3T2_PIRSD</name>
<dbReference type="AlphaFoldDB" id="D2R3T2"/>
<dbReference type="OrthoDB" id="280272at2"/>
<feature type="region of interest" description="Disordered" evidence="1">
    <location>
        <begin position="1"/>
        <end position="20"/>
    </location>
</feature>
<evidence type="ECO:0000313" key="3">
    <source>
        <dbReference type="EMBL" id="ADB17036.1"/>
    </source>
</evidence>
<evidence type="ECO:0000256" key="1">
    <source>
        <dbReference type="SAM" id="MobiDB-lite"/>
    </source>
</evidence>